<gene>
    <name evidence="1" type="ORF">SS37A_29960</name>
</gene>
<protein>
    <submittedName>
        <fullName evidence="1">Uncharacterized protein</fullName>
    </submittedName>
</protein>
<reference evidence="1 2" key="1">
    <citation type="journal article" date="2023" name="Int. J. Syst. Evol. Microbiol.">
        <title>Methylocystis iwaonis sp. nov., a type II methane-oxidizing bacterium from surface soil of a rice paddy field in Japan, and emended description of the genus Methylocystis (ex Whittenbury et al. 1970) Bowman et al. 1993.</title>
        <authorList>
            <person name="Kaise H."/>
            <person name="Sawadogo J.B."/>
            <person name="Alam M.S."/>
            <person name="Ueno C."/>
            <person name="Dianou D."/>
            <person name="Shinjo R."/>
            <person name="Asakawa S."/>
        </authorList>
    </citation>
    <scope>NUCLEOTIDE SEQUENCE [LARGE SCALE GENOMIC DNA]</scope>
    <source>
        <strain evidence="1 2">SS37A-Re</strain>
    </source>
</reference>
<evidence type="ECO:0000313" key="2">
    <source>
        <dbReference type="Proteomes" id="UP001317629"/>
    </source>
</evidence>
<name>A0ABM8EBT6_9HYPH</name>
<proteinExistence type="predicted"/>
<sequence>MHAQHRFEGRARRIYARKGLEALGLQLLLNRAQPFWALGMPRTHFVIETARMRDEKRFHKIAAKGADDSRPVPVFFAHVCEK</sequence>
<evidence type="ECO:0000313" key="1">
    <source>
        <dbReference type="EMBL" id="BDV35467.1"/>
    </source>
</evidence>
<dbReference type="Proteomes" id="UP001317629">
    <property type="component" value="Chromosome"/>
</dbReference>
<accession>A0ABM8EBT6</accession>
<keyword evidence="2" id="KW-1185">Reference proteome</keyword>
<dbReference type="EMBL" id="AP027142">
    <property type="protein sequence ID" value="BDV35467.1"/>
    <property type="molecule type" value="Genomic_DNA"/>
</dbReference>
<organism evidence="1 2">
    <name type="scientific">Methylocystis iwaonis</name>
    <dbReference type="NCBI Taxonomy" id="2885079"/>
    <lineage>
        <taxon>Bacteria</taxon>
        <taxon>Pseudomonadati</taxon>
        <taxon>Pseudomonadota</taxon>
        <taxon>Alphaproteobacteria</taxon>
        <taxon>Hyphomicrobiales</taxon>
        <taxon>Methylocystaceae</taxon>
        <taxon>Methylocystis</taxon>
    </lineage>
</organism>